<dbReference type="EMBL" id="CP013099">
    <property type="protein sequence ID" value="ALP53748.1"/>
    <property type="molecule type" value="Genomic_DNA"/>
</dbReference>
<evidence type="ECO:0000313" key="2">
    <source>
        <dbReference type="EMBL" id="ALP53748.1"/>
    </source>
</evidence>
<dbReference type="Gene3D" id="3.30.70.100">
    <property type="match status" value="1"/>
</dbReference>
<dbReference type="AlphaFoldDB" id="A0A0S2TF79"/>
<dbReference type="InterPro" id="IPR007029">
    <property type="entry name" value="YHS_dom"/>
</dbReference>
<accession>A0A0S2TF79</accession>
<sequence>MKQSDQVKCPVCGMRVGPHQNEIIYQQMQFAFCSEQCKARFLSHPHLYIGYPGEPAPRQRGQVELKRRRLALRQPLSVEGAALVQELLSGLMGVNEATASGETIEVTYDLLQVSLEELEQALTEAGTRLGGDWVERLRRALIHESEETEIEAREATPPHHYLP</sequence>
<reference evidence="2" key="1">
    <citation type="submission" date="2015-10" db="EMBL/GenBank/DDBJ databases">
        <title>Description of Candidatus Tenderia electrophaga gen. nov, sp. nov., an Uncultivated Electroautotroph from a Biocathode Enrichment.</title>
        <authorList>
            <person name="Eddie B.J."/>
            <person name="Malanoski A.P."/>
            <person name="Wang Z."/>
            <person name="Hall R.J."/>
            <person name="Oh S.D."/>
            <person name="Heiner C."/>
            <person name="Lin B."/>
            <person name="Strycharz-Glaven S.M."/>
        </authorList>
    </citation>
    <scope>NUCLEOTIDE SEQUENCE [LARGE SCALE GENOMIC DNA]</scope>
    <source>
        <strain evidence="2">NRL1</strain>
    </source>
</reference>
<name>A0A0S2TF79_9GAMM</name>
<dbReference type="KEGG" id="tee:Tel_11710"/>
<evidence type="ECO:0000259" key="1">
    <source>
        <dbReference type="Pfam" id="PF04945"/>
    </source>
</evidence>
<organism evidence="2 3">
    <name type="scientific">Candidatus Tenderia electrophaga</name>
    <dbReference type="NCBI Taxonomy" id="1748243"/>
    <lineage>
        <taxon>Bacteria</taxon>
        <taxon>Pseudomonadati</taxon>
        <taxon>Pseudomonadota</taxon>
        <taxon>Gammaproteobacteria</taxon>
        <taxon>Candidatus Tenderiales</taxon>
        <taxon>Candidatus Tenderiaceae</taxon>
        <taxon>Candidatus Tenderia</taxon>
    </lineage>
</organism>
<evidence type="ECO:0000313" key="3">
    <source>
        <dbReference type="Proteomes" id="UP000055136"/>
    </source>
</evidence>
<dbReference type="Pfam" id="PF04945">
    <property type="entry name" value="YHS"/>
    <property type="match status" value="1"/>
</dbReference>
<protein>
    <recommendedName>
        <fullName evidence="1">YHS domain-containing protein</fullName>
    </recommendedName>
</protein>
<dbReference type="STRING" id="1748243.Tel_11710"/>
<dbReference type="Proteomes" id="UP000055136">
    <property type="component" value="Chromosome"/>
</dbReference>
<proteinExistence type="predicted"/>
<gene>
    <name evidence="2" type="ORF">Tel_11710</name>
</gene>
<keyword evidence="3" id="KW-1185">Reference proteome</keyword>
<feature type="domain" description="YHS" evidence="1">
    <location>
        <begin position="8"/>
        <end position="49"/>
    </location>
</feature>